<dbReference type="PANTHER" id="PTHR22911">
    <property type="entry name" value="ACYL-MALONYL CONDENSING ENZYME-RELATED"/>
    <property type="match status" value="1"/>
</dbReference>
<dbReference type="InterPro" id="IPR037185">
    <property type="entry name" value="EmrE-like"/>
</dbReference>
<dbReference type="EMBL" id="LAZR01001156">
    <property type="protein sequence ID" value="KKN49666.1"/>
    <property type="molecule type" value="Genomic_DNA"/>
</dbReference>
<feature type="transmembrane region" description="Helical" evidence="1">
    <location>
        <begin position="217"/>
        <end position="237"/>
    </location>
</feature>
<keyword evidence="1" id="KW-1133">Transmembrane helix</keyword>
<feature type="transmembrane region" description="Helical" evidence="1">
    <location>
        <begin position="304"/>
        <end position="325"/>
    </location>
</feature>
<feature type="transmembrane region" description="Helical" evidence="1">
    <location>
        <begin position="249"/>
        <end position="269"/>
    </location>
</feature>
<sequence length="340" mass="38785">MPNHEEKANNITLYPISTSNFNPSRNKGIFLSFVSLILLGILPIISNSRPIELDALNFAFYLSFWELICSLPLLIIEMSHSDSGLFQKSLEKKVRNKTLIVMGITGIIFSISTFFYVFSFEKVGTVSAVIAIQTYPLFSILWEFLFFNKKKQPKEIIFTLIMIFGIYYLATGGTWLITGFSPWFLVVLIVPFLWSVAHVTIKNTLDKSPITPIQVTFFRVLISSIILFISSSLVNGLETVFNGFLNNEFQFFGFFMGLVYYLELINWFFAVKHVKVSVASSITTPTPMITMILAFFLLREAIEPFQIIAMIIIFVSLYGLLWSGFRIQKQLKIQSLTTPP</sequence>
<dbReference type="InterPro" id="IPR000620">
    <property type="entry name" value="EamA_dom"/>
</dbReference>
<dbReference type="Gene3D" id="1.10.3730.20">
    <property type="match status" value="1"/>
</dbReference>
<keyword evidence="1" id="KW-0812">Transmembrane</keyword>
<protein>
    <recommendedName>
        <fullName evidence="2">EamA domain-containing protein</fullName>
    </recommendedName>
</protein>
<feature type="domain" description="EamA" evidence="2">
    <location>
        <begin position="27"/>
        <end position="169"/>
    </location>
</feature>
<dbReference type="Pfam" id="PF00892">
    <property type="entry name" value="EamA"/>
    <property type="match status" value="2"/>
</dbReference>
<gene>
    <name evidence="3" type="ORF">LCGC14_0640350</name>
</gene>
<feature type="domain" description="EamA" evidence="2">
    <location>
        <begin position="183"/>
        <end position="321"/>
    </location>
</feature>
<evidence type="ECO:0000259" key="2">
    <source>
        <dbReference type="Pfam" id="PF00892"/>
    </source>
</evidence>
<proteinExistence type="predicted"/>
<feature type="transmembrane region" description="Helical" evidence="1">
    <location>
        <begin position="58"/>
        <end position="78"/>
    </location>
</feature>
<dbReference type="AlphaFoldDB" id="A0A0F9TKQ5"/>
<feature type="transmembrane region" description="Helical" evidence="1">
    <location>
        <begin position="124"/>
        <end position="145"/>
    </location>
</feature>
<reference evidence="3" key="1">
    <citation type="journal article" date="2015" name="Nature">
        <title>Complex archaea that bridge the gap between prokaryotes and eukaryotes.</title>
        <authorList>
            <person name="Spang A."/>
            <person name="Saw J.H."/>
            <person name="Jorgensen S.L."/>
            <person name="Zaremba-Niedzwiedzka K."/>
            <person name="Martijn J."/>
            <person name="Lind A.E."/>
            <person name="van Eijk R."/>
            <person name="Schleper C."/>
            <person name="Guy L."/>
            <person name="Ettema T.J."/>
        </authorList>
    </citation>
    <scope>NUCLEOTIDE SEQUENCE</scope>
</reference>
<dbReference type="SUPFAM" id="SSF103481">
    <property type="entry name" value="Multidrug resistance efflux transporter EmrE"/>
    <property type="match status" value="2"/>
</dbReference>
<name>A0A0F9TKQ5_9ZZZZ</name>
<feature type="transmembrane region" description="Helical" evidence="1">
    <location>
        <begin position="157"/>
        <end position="177"/>
    </location>
</feature>
<dbReference type="PANTHER" id="PTHR22911:SF79">
    <property type="entry name" value="MOBA-LIKE NTP TRANSFERASE DOMAIN-CONTAINING PROTEIN"/>
    <property type="match status" value="1"/>
</dbReference>
<feature type="transmembrane region" description="Helical" evidence="1">
    <location>
        <begin position="28"/>
        <end position="46"/>
    </location>
</feature>
<feature type="transmembrane region" description="Helical" evidence="1">
    <location>
        <begin position="183"/>
        <end position="205"/>
    </location>
</feature>
<dbReference type="GO" id="GO:0016020">
    <property type="term" value="C:membrane"/>
    <property type="evidence" value="ECO:0007669"/>
    <property type="project" value="InterPro"/>
</dbReference>
<organism evidence="3">
    <name type="scientific">marine sediment metagenome</name>
    <dbReference type="NCBI Taxonomy" id="412755"/>
    <lineage>
        <taxon>unclassified sequences</taxon>
        <taxon>metagenomes</taxon>
        <taxon>ecological metagenomes</taxon>
    </lineage>
</organism>
<keyword evidence="1" id="KW-0472">Membrane</keyword>
<accession>A0A0F9TKQ5</accession>
<feature type="transmembrane region" description="Helical" evidence="1">
    <location>
        <begin position="276"/>
        <end position="298"/>
    </location>
</feature>
<evidence type="ECO:0000256" key="1">
    <source>
        <dbReference type="SAM" id="Phobius"/>
    </source>
</evidence>
<feature type="transmembrane region" description="Helical" evidence="1">
    <location>
        <begin position="99"/>
        <end position="118"/>
    </location>
</feature>
<comment type="caution">
    <text evidence="3">The sequence shown here is derived from an EMBL/GenBank/DDBJ whole genome shotgun (WGS) entry which is preliminary data.</text>
</comment>
<evidence type="ECO:0000313" key="3">
    <source>
        <dbReference type="EMBL" id="KKN49666.1"/>
    </source>
</evidence>